<name>A0AAQ3TRX5_PASNO</name>
<dbReference type="Proteomes" id="UP001341281">
    <property type="component" value="Chromosome 05"/>
</dbReference>
<evidence type="ECO:0000313" key="3">
    <source>
        <dbReference type="EMBL" id="WVZ78229.1"/>
    </source>
</evidence>
<dbReference type="SUPFAM" id="SSF56672">
    <property type="entry name" value="DNA/RNA polymerases"/>
    <property type="match status" value="1"/>
</dbReference>
<reference evidence="3 4" key="1">
    <citation type="submission" date="2024-02" db="EMBL/GenBank/DDBJ databases">
        <title>High-quality chromosome-scale genome assembly of Pensacola bahiagrass (Paspalum notatum Flugge var. saurae).</title>
        <authorList>
            <person name="Vega J.M."/>
            <person name="Podio M."/>
            <person name="Orjuela J."/>
            <person name="Siena L.A."/>
            <person name="Pessino S.C."/>
            <person name="Combes M.C."/>
            <person name="Mariac C."/>
            <person name="Albertini E."/>
            <person name="Pupilli F."/>
            <person name="Ortiz J.P.A."/>
            <person name="Leblanc O."/>
        </authorList>
    </citation>
    <scope>NUCLEOTIDE SEQUENCE [LARGE SCALE GENOMIC DNA]</scope>
    <source>
        <strain evidence="3">R1</strain>
        <tissue evidence="3">Leaf</tissue>
    </source>
</reference>
<organism evidence="3 4">
    <name type="scientific">Paspalum notatum var. saurae</name>
    <dbReference type="NCBI Taxonomy" id="547442"/>
    <lineage>
        <taxon>Eukaryota</taxon>
        <taxon>Viridiplantae</taxon>
        <taxon>Streptophyta</taxon>
        <taxon>Embryophyta</taxon>
        <taxon>Tracheophyta</taxon>
        <taxon>Spermatophyta</taxon>
        <taxon>Magnoliopsida</taxon>
        <taxon>Liliopsida</taxon>
        <taxon>Poales</taxon>
        <taxon>Poaceae</taxon>
        <taxon>PACMAD clade</taxon>
        <taxon>Panicoideae</taxon>
        <taxon>Andropogonodae</taxon>
        <taxon>Paspaleae</taxon>
        <taxon>Paspalinae</taxon>
        <taxon>Paspalum</taxon>
    </lineage>
</organism>
<feature type="domain" description="Reverse transcriptase Ty1/copia-type" evidence="2">
    <location>
        <begin position="50"/>
        <end position="292"/>
    </location>
</feature>
<feature type="compositionally biased region" description="Basic residues" evidence="1">
    <location>
        <begin position="672"/>
        <end position="682"/>
    </location>
</feature>
<evidence type="ECO:0000259" key="2">
    <source>
        <dbReference type="Pfam" id="PF07727"/>
    </source>
</evidence>
<sequence length="739" mass="84576">MRKFIPNHKYANDALVHESIPIEPSSYEAAAQGLEWCKAMEEEIKALNENQTWDLVPRPKDVKPISCKWVYKVKTRPDGTIERYKARLVARGFSQQYGLDYEETFSPVAKITTVRVLLALAAHKSWRLWQMDVKNAFLHGELDKEIYMEQPKGFQSKTHPEYVCKLKKALYGLKQAPRAWYGKIGEFLIQNGFKVAPSDSSLFVKSKEGRLAIVLVYVDDLIITGDNTEEIQRIRDNLSIRFQMKELGELKHFLGLEVEHTKDGIFLGQQKYAKDLLQRYGMLDCKPIATPMDSNVRLQEDEGKHLEDVTMYQRMVGSLMYLTLTRPDISYSVCRYMSNPKKPHLDTVRRILRQKNARWLVIVMPIMLETMAHGDQPHDTPSVSVQEPYHGAARDNLHTEAEYRSAAMAAQESTWLKQLLKDLHQPTEYQVKFFYDNLSSIRLSGNLVFHARTKHIEVHYHYIREKVFGGEIEMVPMKTDDQTADILTKSLNKAKFEKFREALGMVCKTTLERSWLCIPGSQGSKLHLKVGSATRKLASSEGWLCHPEARRVRHFRTKFGAIKVMLNKSGFTWDQSRKMVQCEKAQYDRHCASHPKAKGLYGITFPYYDTLSAIYGRDIATGESAEKIGEAVVNLEKEVAAGHGNQPEEGEEERMMSRETPRRSTDSASSSVKRRRANRKKSVSIQGDLKSVANNIWKTAAAMEHEAAIQEKAMNEDPQQKLREKAVAELCMLGFTGTE</sequence>
<dbReference type="PANTHER" id="PTHR46250:SF15">
    <property type="entry name" value="OS01G0523800 PROTEIN"/>
    <property type="match status" value="1"/>
</dbReference>
<feature type="region of interest" description="Disordered" evidence="1">
    <location>
        <begin position="640"/>
        <end position="685"/>
    </location>
</feature>
<evidence type="ECO:0000256" key="1">
    <source>
        <dbReference type="SAM" id="MobiDB-lite"/>
    </source>
</evidence>
<gene>
    <name evidence="3" type="ORF">U9M48_025977</name>
</gene>
<proteinExistence type="predicted"/>
<feature type="compositionally biased region" description="Basic and acidic residues" evidence="1">
    <location>
        <begin position="653"/>
        <end position="665"/>
    </location>
</feature>
<keyword evidence="4" id="KW-1185">Reference proteome</keyword>
<dbReference type="EMBL" id="CP144749">
    <property type="protein sequence ID" value="WVZ78229.1"/>
    <property type="molecule type" value="Genomic_DNA"/>
</dbReference>
<dbReference type="InterPro" id="IPR043502">
    <property type="entry name" value="DNA/RNA_pol_sf"/>
</dbReference>
<evidence type="ECO:0000313" key="4">
    <source>
        <dbReference type="Proteomes" id="UP001341281"/>
    </source>
</evidence>
<dbReference type="CDD" id="cd09272">
    <property type="entry name" value="RNase_HI_RT_Ty1"/>
    <property type="match status" value="1"/>
</dbReference>
<dbReference type="InterPro" id="IPR013103">
    <property type="entry name" value="RVT_2"/>
</dbReference>
<dbReference type="AlphaFoldDB" id="A0AAQ3TRX5"/>
<dbReference type="Pfam" id="PF07727">
    <property type="entry name" value="RVT_2"/>
    <property type="match status" value="1"/>
</dbReference>
<protein>
    <recommendedName>
        <fullName evidence="2">Reverse transcriptase Ty1/copia-type domain-containing protein</fullName>
    </recommendedName>
</protein>
<dbReference type="PANTHER" id="PTHR46250">
    <property type="entry name" value="MYB/SANT-LIKE DNA-BINDING DOMAIN PROTEIN-RELATED"/>
    <property type="match status" value="1"/>
</dbReference>
<accession>A0AAQ3TRX5</accession>